<protein>
    <submittedName>
        <fullName evidence="7">Nephrocystin 4</fullName>
    </submittedName>
</protein>
<dbReference type="GO" id="GO:0016604">
    <property type="term" value="C:nuclear body"/>
    <property type="evidence" value="ECO:0007669"/>
    <property type="project" value="Ensembl"/>
</dbReference>
<sequence length="1415" mass="159243">MSEWQKIFVQNLTVPPHSQRKRHLPRESIAFQCVLKYVEGNLIKQRVLEGLSEVEYQLRLSLFDITYRHFFGRTWKSTTRPLKAVPGQPPKVVFNETIYFHTSLNHPSIVAVVEVVAAAKKREGTHQDLSCGFGILHLFNSKSEPTDVATKDRGLQLYHGTPRALLHPLLQDPIEQNKYMMVIENTHLQYTLRPHPPLETMYHLFPENMLVSGLQKIPGLLLTHGETNDFFRKPHLMKSVTWYLDKLSINLYPSLEKFEEELLDLLNSERLLKDSSTVDGSEVLIQERRLHIGVHNGLCFVQMPQVVVLVPEAEVARGRSASFHRKQGLSAKPSMVGQALVLRSRIRLTEMVRHPAFAIVFQLEYVFSAPSGADRKALSISSLTQAAYMHSIRWTVWNPLLDSSSTEVILPLQGGAQQNPSHVLVYKMPPTSMSSEEVKQVESGTVQFQFSTNSEEHLRTSANSLSNTRAELLHSAKLSTPSLMEQPGQGSSLNAPCRALPLTALSPPSWGWSVSWGALVCQQELPHGGSSGGITHLEADLNPSSLILDSSASDQLQELPFTPVHAPIVAMGTQTGSSSSVLTRASLSRLHAAGFPEILDCNKEPAEVVDPADPVNFNPQREEADFLQSNEIILQFLAFTRIPQDGMGTTWPKTMYFTFQFYRFPPVTTPRLQLVKMDQSGTASSAASSQILFQINKDGTLRSESPGLQLKYMVDPGFLKPGEQRWFIRYIADHNLQIDIWDGDSLLLIGSAAVKLKHLLRQGRTAVQVHHELEVMTTEYEQDTTVMSGDVLRHGTVKPIGVYAVVKGRLHLSLANVGHLCEQRLKKSNSLPPSRSRIVSSHDGTSNFHGGSLFSLHTPGAKNVSQAQKLADVDSELAAMLFSRLQEVSTAFQHASREASVIRRRKLERMMMVRQLEAQEDVNGRRASRMGRREERIQHARDLQIIDAYRERIKAESISSMLIQAITTNYTLYATLGTAEFFEFALRNPYNVQHTVTIEIDHPELSVIVDSREWRHFKELTQTMTTPVEEDMFHLQDNLMPQVYLRPKETIHIPFKYQAFSVDHAQGPAELRFNKGTEAAPPWKSSAMLTKRIKISFKANGDKPIAILSVNVEPQPHVVDQTFRFYHPELTFLKKSIRLPPWYTLPGAPAGMPGGEPEMYVRCSDPNIICETKKMGPGEPQDVFLKVAGGPSPQIKTFFVAIYTDTWLAAPIQIWQFYLHSLQRVDVSCITGQLTRLSLVLRGTQTIRKVRAYTSHTQELKVDPKGVFILPPNGVQDLHIGVRPQKAGSRFVYLNLVDVEYHQLVSSWLVCVSCRQPVISKAFEITLPAGGGKGSNKRITYTNPYPSRRMYFLHTNRADLLQFKEDSFEIGGGEMYTIGLRFAPSQSTGEEEILIYINDHEDKNEETFCVKVAYQ</sequence>
<dbReference type="Proteomes" id="UP000472274">
    <property type="component" value="Unplaced"/>
</dbReference>
<dbReference type="PANTHER" id="PTHR31043:SF3">
    <property type="entry name" value="NEPHROCYSTIN-4"/>
    <property type="match status" value="1"/>
</dbReference>
<dbReference type="GO" id="GO:0045494">
    <property type="term" value="P:photoreceptor cell maintenance"/>
    <property type="evidence" value="ECO:0007669"/>
    <property type="project" value="Ensembl"/>
</dbReference>
<dbReference type="Pfam" id="PF26015">
    <property type="entry name" value="Ig_NPH4_3rd"/>
    <property type="match status" value="1"/>
</dbReference>
<dbReference type="GO" id="GO:0005829">
    <property type="term" value="C:cytosol"/>
    <property type="evidence" value="ECO:0007669"/>
    <property type="project" value="Ensembl"/>
</dbReference>
<dbReference type="Pfam" id="PF26187">
    <property type="entry name" value="Ig_NPHP4_4th"/>
    <property type="match status" value="1"/>
</dbReference>
<evidence type="ECO:0000259" key="5">
    <source>
        <dbReference type="Pfam" id="PF26189"/>
    </source>
</evidence>
<dbReference type="GO" id="GO:0097470">
    <property type="term" value="C:ribbon synapse"/>
    <property type="evidence" value="ECO:0007669"/>
    <property type="project" value="Ensembl"/>
</dbReference>
<evidence type="ECO:0000259" key="2">
    <source>
        <dbReference type="Pfam" id="PF26173"/>
    </source>
</evidence>
<keyword evidence="8" id="KW-1185">Reference proteome</keyword>
<evidence type="ECO:0000259" key="3">
    <source>
        <dbReference type="Pfam" id="PF26186"/>
    </source>
</evidence>
<dbReference type="GO" id="GO:0035845">
    <property type="term" value="P:photoreceptor cell outer segment organization"/>
    <property type="evidence" value="ECO:0007669"/>
    <property type="project" value="Ensembl"/>
</dbReference>
<dbReference type="GO" id="GO:0030317">
    <property type="term" value="P:flagellated sperm motility"/>
    <property type="evidence" value="ECO:0007669"/>
    <property type="project" value="Ensembl"/>
</dbReference>
<feature type="domain" description="NPHP4 SK-like" evidence="2">
    <location>
        <begin position="897"/>
        <end position="965"/>
    </location>
</feature>
<feature type="domain" description="NPHP4 Ig-like" evidence="1">
    <location>
        <begin position="1231"/>
        <end position="1315"/>
    </location>
</feature>
<dbReference type="GO" id="GO:0090090">
    <property type="term" value="P:negative regulation of canonical Wnt signaling pathway"/>
    <property type="evidence" value="ECO:0007669"/>
    <property type="project" value="Ensembl"/>
</dbReference>
<dbReference type="InParanoid" id="A0A674KBN9"/>
<dbReference type="PANTHER" id="PTHR31043">
    <property type="entry name" value="NEPHROCYSTIN-4"/>
    <property type="match status" value="1"/>
</dbReference>
<dbReference type="InterPro" id="IPR058687">
    <property type="entry name" value="Ig_NPHP4_1st"/>
</dbReference>
<dbReference type="Pfam" id="PF26189">
    <property type="entry name" value="Ig_NPHP4_2nd"/>
    <property type="match status" value="1"/>
</dbReference>
<accession>A0A674KBN9</accession>
<gene>
    <name evidence="7" type="primary">NPHP4</name>
</gene>
<dbReference type="GO" id="GO:0097546">
    <property type="term" value="C:ciliary base"/>
    <property type="evidence" value="ECO:0007669"/>
    <property type="project" value="Ensembl"/>
</dbReference>
<evidence type="ECO:0000313" key="7">
    <source>
        <dbReference type="Ensembl" id="ENSTMTP00000031010.1"/>
    </source>
</evidence>
<dbReference type="GO" id="GO:0060041">
    <property type="term" value="P:retina development in camera-type eye"/>
    <property type="evidence" value="ECO:0007669"/>
    <property type="project" value="Ensembl"/>
</dbReference>
<dbReference type="InterPro" id="IPR058764">
    <property type="entry name" value="NPHP4_SK"/>
</dbReference>
<feature type="domain" description="NPHP4 Ig-like" evidence="4">
    <location>
        <begin position="1320"/>
        <end position="1415"/>
    </location>
</feature>
<proteinExistence type="predicted"/>
<dbReference type="InterPro" id="IPR058765">
    <property type="entry name" value="NPHP4_C2-like"/>
</dbReference>
<feature type="domain" description="NPHP4 Ig-like" evidence="5">
    <location>
        <begin position="1123"/>
        <end position="1220"/>
    </location>
</feature>
<dbReference type="GO" id="GO:0036064">
    <property type="term" value="C:ciliary basal body"/>
    <property type="evidence" value="ECO:0007669"/>
    <property type="project" value="TreeGrafter"/>
</dbReference>
<reference evidence="7" key="2">
    <citation type="submission" date="2025-09" db="UniProtKB">
        <authorList>
            <consortium name="Ensembl"/>
        </authorList>
    </citation>
    <scope>IDENTIFICATION</scope>
</reference>
<dbReference type="CDD" id="cd22239">
    <property type="entry name" value="NPHP4"/>
    <property type="match status" value="1"/>
</dbReference>
<dbReference type="GO" id="GO:0005813">
    <property type="term" value="C:centrosome"/>
    <property type="evidence" value="ECO:0007669"/>
    <property type="project" value="Ensembl"/>
</dbReference>
<dbReference type="Ensembl" id="ENSTMTT00000032136.1">
    <property type="protein sequence ID" value="ENSTMTP00000031010.1"/>
    <property type="gene ID" value="ENSTMTG00000022278.1"/>
</dbReference>
<dbReference type="InterPro" id="IPR058688">
    <property type="entry name" value="Ig_NPHP4_2nd"/>
</dbReference>
<dbReference type="GeneTree" id="ENSGT00510000048827"/>
<feature type="domain" description="NPHP4 C2-like" evidence="3">
    <location>
        <begin position="585"/>
        <end position="819"/>
    </location>
</feature>
<name>A0A674KBN9_9SAUR</name>
<dbReference type="GO" id="GO:1904491">
    <property type="term" value="P:protein localization to ciliary transition zone"/>
    <property type="evidence" value="ECO:0007669"/>
    <property type="project" value="TreeGrafter"/>
</dbReference>
<reference evidence="7" key="1">
    <citation type="submission" date="2025-08" db="UniProtKB">
        <authorList>
            <consortium name="Ensembl"/>
        </authorList>
    </citation>
    <scope>IDENTIFICATION</scope>
</reference>
<evidence type="ECO:0000259" key="1">
    <source>
        <dbReference type="Pfam" id="PF26015"/>
    </source>
</evidence>
<dbReference type="GO" id="GO:0005911">
    <property type="term" value="C:cell-cell junction"/>
    <property type="evidence" value="ECO:0007669"/>
    <property type="project" value="Ensembl"/>
</dbReference>
<dbReference type="Pfam" id="PF26173">
    <property type="entry name" value="NPHP4_SK"/>
    <property type="match status" value="1"/>
</dbReference>
<dbReference type="InterPro" id="IPR058686">
    <property type="entry name" value="Ig_NPHP4_3rd"/>
</dbReference>
<dbReference type="Pfam" id="PF26186">
    <property type="entry name" value="NPHP4_C2_3rd"/>
    <property type="match status" value="1"/>
</dbReference>
<organism evidence="7 8">
    <name type="scientific">Terrapene triunguis</name>
    <name type="common">Three-toed box turtle</name>
    <dbReference type="NCBI Taxonomy" id="2587831"/>
    <lineage>
        <taxon>Eukaryota</taxon>
        <taxon>Metazoa</taxon>
        <taxon>Chordata</taxon>
        <taxon>Craniata</taxon>
        <taxon>Vertebrata</taxon>
        <taxon>Euteleostomi</taxon>
        <taxon>Archelosauria</taxon>
        <taxon>Testudinata</taxon>
        <taxon>Testudines</taxon>
        <taxon>Cryptodira</taxon>
        <taxon>Durocryptodira</taxon>
        <taxon>Testudinoidea</taxon>
        <taxon>Emydidae</taxon>
        <taxon>Terrapene</taxon>
    </lineage>
</organism>
<feature type="domain" description="NPHP4 Ig-like" evidence="6">
    <location>
        <begin position="968"/>
        <end position="1116"/>
    </location>
</feature>
<evidence type="ECO:0000259" key="4">
    <source>
        <dbReference type="Pfam" id="PF26187"/>
    </source>
</evidence>
<dbReference type="InterPro" id="IPR029775">
    <property type="entry name" value="NPHP4"/>
</dbReference>
<dbReference type="GO" id="GO:0120206">
    <property type="term" value="C:photoreceptor distal connecting cilium"/>
    <property type="evidence" value="ECO:0007669"/>
    <property type="project" value="Ensembl"/>
</dbReference>
<evidence type="ECO:0000259" key="6">
    <source>
        <dbReference type="Pfam" id="PF26190"/>
    </source>
</evidence>
<dbReference type="InterPro" id="IPR058685">
    <property type="entry name" value="Ig_NPHP4_4th"/>
</dbReference>
<dbReference type="Pfam" id="PF26190">
    <property type="entry name" value="Ig_NPHP4_1st"/>
    <property type="match status" value="1"/>
</dbReference>
<evidence type="ECO:0000313" key="8">
    <source>
        <dbReference type="Proteomes" id="UP000472274"/>
    </source>
</evidence>
<dbReference type="GO" id="GO:0005814">
    <property type="term" value="C:centriole"/>
    <property type="evidence" value="ECO:0007669"/>
    <property type="project" value="Ensembl"/>
</dbReference>
<dbReference type="GO" id="GO:1903348">
    <property type="term" value="P:positive regulation of bicellular tight junction assembly"/>
    <property type="evidence" value="ECO:0007669"/>
    <property type="project" value="Ensembl"/>
</dbReference>